<accession>A0A9R1XK49</accession>
<dbReference type="AlphaFoldDB" id="A0A9R1XK49"/>
<evidence type="ECO:0008006" key="3">
    <source>
        <dbReference type="Google" id="ProtNLM"/>
    </source>
</evidence>
<organism evidence="1 2">
    <name type="scientific">Lactuca sativa</name>
    <name type="common">Garden lettuce</name>
    <dbReference type="NCBI Taxonomy" id="4236"/>
    <lineage>
        <taxon>Eukaryota</taxon>
        <taxon>Viridiplantae</taxon>
        <taxon>Streptophyta</taxon>
        <taxon>Embryophyta</taxon>
        <taxon>Tracheophyta</taxon>
        <taxon>Spermatophyta</taxon>
        <taxon>Magnoliopsida</taxon>
        <taxon>eudicotyledons</taxon>
        <taxon>Gunneridae</taxon>
        <taxon>Pentapetalae</taxon>
        <taxon>asterids</taxon>
        <taxon>campanulids</taxon>
        <taxon>Asterales</taxon>
        <taxon>Asteraceae</taxon>
        <taxon>Cichorioideae</taxon>
        <taxon>Cichorieae</taxon>
        <taxon>Lactucinae</taxon>
        <taxon>Lactuca</taxon>
    </lineage>
</organism>
<gene>
    <name evidence="1" type="ORF">LSAT_V11C400164100</name>
</gene>
<evidence type="ECO:0000313" key="2">
    <source>
        <dbReference type="Proteomes" id="UP000235145"/>
    </source>
</evidence>
<dbReference type="EMBL" id="NBSK02000004">
    <property type="protein sequence ID" value="KAJ0210602.1"/>
    <property type="molecule type" value="Genomic_DNA"/>
</dbReference>
<keyword evidence="2" id="KW-1185">Reference proteome</keyword>
<comment type="caution">
    <text evidence="1">The sequence shown here is derived from an EMBL/GenBank/DDBJ whole genome shotgun (WGS) entry which is preliminary data.</text>
</comment>
<dbReference type="PANTHER" id="PTHR46890">
    <property type="entry name" value="NON-LTR RETROLELEMENT REVERSE TRANSCRIPTASE-LIKE PROTEIN-RELATED"/>
    <property type="match status" value="1"/>
</dbReference>
<reference evidence="1 2" key="1">
    <citation type="journal article" date="2017" name="Nat. Commun.">
        <title>Genome assembly with in vitro proximity ligation data and whole-genome triplication in lettuce.</title>
        <authorList>
            <person name="Reyes-Chin-Wo S."/>
            <person name="Wang Z."/>
            <person name="Yang X."/>
            <person name="Kozik A."/>
            <person name="Arikit S."/>
            <person name="Song C."/>
            <person name="Xia L."/>
            <person name="Froenicke L."/>
            <person name="Lavelle D.O."/>
            <person name="Truco M.J."/>
            <person name="Xia R."/>
            <person name="Zhu S."/>
            <person name="Xu C."/>
            <person name="Xu H."/>
            <person name="Xu X."/>
            <person name="Cox K."/>
            <person name="Korf I."/>
            <person name="Meyers B.C."/>
            <person name="Michelmore R.W."/>
        </authorList>
    </citation>
    <scope>NUCLEOTIDE SEQUENCE [LARGE SCALE GENOMIC DNA]</scope>
    <source>
        <strain evidence="2">cv. Salinas</strain>
        <tissue evidence="1">Seedlings</tissue>
    </source>
</reference>
<evidence type="ECO:0000313" key="1">
    <source>
        <dbReference type="EMBL" id="KAJ0210602.1"/>
    </source>
</evidence>
<dbReference type="Proteomes" id="UP000235145">
    <property type="component" value="Unassembled WGS sequence"/>
</dbReference>
<protein>
    <recommendedName>
        <fullName evidence="3">Reverse transcriptase domain-containing protein</fullName>
    </recommendedName>
</protein>
<name>A0A9R1XK49_LACSA</name>
<dbReference type="PANTHER" id="PTHR46890:SF50">
    <property type="entry name" value="RNA-DIRECTED DNA POLYMERASE, EUKARYOTA, REVERSE TRANSCRIPTASE ZINC-BINDING DOMAIN PROTEIN-RELATED"/>
    <property type="match status" value="1"/>
</dbReference>
<sequence>MTREYKHHVTELENFSKLDLIQKLKNKKDRPALINPHFFQLSEGDKNFLEAPFDLNEIKKAIWDCECEKASGPDDFSFKFIKHHCPLMQVDIMRFVKHFEAFGCLSRGSNSSFITLLPKTKDPLPINEFRPISVIRCVYKIIAKSMASRLKWVICFNY</sequence>
<proteinExistence type="predicted"/>
<dbReference type="InterPro" id="IPR052343">
    <property type="entry name" value="Retrotransposon-Effector_Assoc"/>
</dbReference>